<evidence type="ECO:0000313" key="2">
    <source>
        <dbReference type="Proteomes" id="UP000002315"/>
    </source>
</evidence>
<accession>E3GW72</accession>
<dbReference type="PANTHER" id="PTHR35610:SF3">
    <property type="entry name" value="PROTEASOME ASSEMBLY CHAPERONE FAMILY PROTEIN"/>
    <property type="match status" value="1"/>
</dbReference>
<dbReference type="SUPFAM" id="SSF159659">
    <property type="entry name" value="Cgl1923-like"/>
    <property type="match status" value="1"/>
</dbReference>
<dbReference type="PANTHER" id="PTHR35610">
    <property type="entry name" value="3-ISOPROPYLMALATE DEHYDRATASE-RELATED"/>
    <property type="match status" value="1"/>
</dbReference>
<dbReference type="Gene3D" id="3.40.50.10900">
    <property type="entry name" value="PAC-like subunit"/>
    <property type="match status" value="1"/>
</dbReference>
<keyword evidence="2" id="KW-1185">Reference proteome</keyword>
<protein>
    <recommendedName>
        <fullName evidence="3">Proteasome assembly chaperone family protein</fullName>
    </recommendedName>
</protein>
<dbReference type="KEGG" id="mfv:Mfer_1042"/>
<dbReference type="EMBL" id="CP002278">
    <property type="protein sequence ID" value="ADP77837.1"/>
    <property type="molecule type" value="Genomic_DNA"/>
</dbReference>
<dbReference type="Proteomes" id="UP000002315">
    <property type="component" value="Chromosome"/>
</dbReference>
<dbReference type="InterPro" id="IPR038389">
    <property type="entry name" value="PSMG2_sf"/>
</dbReference>
<dbReference type="AlphaFoldDB" id="E3GW72"/>
<name>E3GW72_METFV</name>
<evidence type="ECO:0000313" key="1">
    <source>
        <dbReference type="EMBL" id="ADP77837.1"/>
    </source>
</evidence>
<dbReference type="STRING" id="523846.Mfer_1042"/>
<proteinExistence type="predicted"/>
<dbReference type="Pfam" id="PF09754">
    <property type="entry name" value="PAC2"/>
    <property type="match status" value="1"/>
</dbReference>
<organism evidence="1 2">
    <name type="scientific">Methanothermus fervidus (strain ATCC 43054 / DSM 2088 / JCM 10308 / V24 S)</name>
    <dbReference type="NCBI Taxonomy" id="523846"/>
    <lineage>
        <taxon>Archaea</taxon>
        <taxon>Methanobacteriati</taxon>
        <taxon>Methanobacteriota</taxon>
        <taxon>Methanomada group</taxon>
        <taxon>Methanobacteria</taxon>
        <taxon>Methanobacteriales</taxon>
        <taxon>Methanothermaceae</taxon>
        <taxon>Methanothermus</taxon>
    </lineage>
</organism>
<dbReference type="InterPro" id="IPR004425">
    <property type="entry name" value="MJ0106-like"/>
</dbReference>
<dbReference type="InterPro" id="IPR019151">
    <property type="entry name" value="Proteasome_assmbl_chaperone_2"/>
</dbReference>
<dbReference type="HOGENOM" id="CLU_075000_0_2_2"/>
<sequence>MPLEDKIIESGDCRLVCKNSIEDALVIEGSPNIGLIGNIVGWRVIEDLGLKEIGYIESKKLPPVAVLKEGKALHPFRMYGGDDIVLFLSDFLIPSDSVFDITNIIVEWVEKNNSREVITISSVLARGGAPKIVGAGNNDQSLKRFEKLGVPTLKSGIIAGLAGTLLTKCKTKNIPASCIFAEVISPYPDPRAAANVIELLNKIADIEVDPQPLLDEAKKIESRLKRLAEKVQKQQQKEPELPIYL</sequence>
<evidence type="ECO:0008006" key="3">
    <source>
        <dbReference type="Google" id="ProtNLM"/>
    </source>
</evidence>
<reference evidence="1 2" key="1">
    <citation type="journal article" date="2010" name="Stand. Genomic Sci.">
        <title>Complete genome sequence of Methanothermus fervidus type strain (V24S).</title>
        <authorList>
            <person name="Anderson I."/>
            <person name="Djao O.D."/>
            <person name="Misra M."/>
            <person name="Chertkov O."/>
            <person name="Nolan M."/>
            <person name="Lucas S."/>
            <person name="Lapidus A."/>
            <person name="Del Rio T.G."/>
            <person name="Tice H."/>
            <person name="Cheng J.F."/>
            <person name="Tapia R."/>
            <person name="Han C."/>
            <person name="Goodwin L."/>
            <person name="Pitluck S."/>
            <person name="Liolios K."/>
            <person name="Ivanova N."/>
            <person name="Mavromatis K."/>
            <person name="Mikhailova N."/>
            <person name="Pati A."/>
            <person name="Brambilla E."/>
            <person name="Chen A."/>
            <person name="Palaniappan K."/>
            <person name="Land M."/>
            <person name="Hauser L."/>
            <person name="Chang Y.J."/>
            <person name="Jeffries C.D."/>
            <person name="Sikorski J."/>
            <person name="Spring S."/>
            <person name="Rohde M."/>
            <person name="Eichinger K."/>
            <person name="Huber H."/>
            <person name="Wirth R."/>
            <person name="Goker M."/>
            <person name="Detter J.C."/>
            <person name="Woyke T."/>
            <person name="Bristow J."/>
            <person name="Eisen J.A."/>
            <person name="Markowitz V."/>
            <person name="Hugenholtz P."/>
            <person name="Klenk H.P."/>
            <person name="Kyrpides N.C."/>
        </authorList>
    </citation>
    <scope>NUCLEOTIDE SEQUENCE [LARGE SCALE GENOMIC DNA]</scope>
    <source>
        <strain evidence="2">ATCC 43054 / DSM 2088 / JCM 10308 / V24 S</strain>
    </source>
</reference>
<dbReference type="NCBIfam" id="TIGR00161">
    <property type="entry name" value="proteasome assembly chaperone family protein"/>
    <property type="match status" value="1"/>
</dbReference>
<gene>
    <name evidence="1" type="ordered locus">Mfer_1042</name>
</gene>